<keyword evidence="1" id="KW-0732">Signal</keyword>
<sequence>MKSIVLLLLVVISFSSCSEYQKVLKKDEIALKYEMAKSMYDKGLEKGKGKYYTKAIRLFEQILPQYKGKPSGETVSYMNANSHYLLGDYFLSGYLFERFSKSYPNSVKAEEAHYKSAVSYYEVSPIYSKDQEDTQTAMTKLQFYINTYPDGEFFEESNSKIQELSSKIEKKYYEISKQYHHTERYKSAIESFDNYILKFPGTKFREQAFFYKFESAYILAINSIVILVPERLAEAQTYYEDYSKYYTGTEISEQAMIYAKDIEERTNTQTEL</sequence>
<evidence type="ECO:0000313" key="5">
    <source>
        <dbReference type="EMBL" id="AFU67590.1"/>
    </source>
</evidence>
<dbReference type="InterPro" id="IPR017689">
    <property type="entry name" value="BamD"/>
</dbReference>
<reference evidence="5" key="1">
    <citation type="submission" date="2006-03" db="EMBL/GenBank/DDBJ databases">
        <authorList>
            <person name="Bowman J."/>
            <person name="Ferriera S."/>
            <person name="Johnson J."/>
            <person name="Kravitz S."/>
            <person name="Halpern A."/>
            <person name="Remington K."/>
            <person name="Beeson K."/>
            <person name="Tran B."/>
            <person name="Rogers Y.-H."/>
            <person name="Friedman R."/>
            <person name="Venter J.C."/>
        </authorList>
    </citation>
    <scope>NUCLEOTIDE SEQUENCE [LARGE SCALE GENOMIC DNA]</scope>
    <source>
        <strain evidence="5">ATCC 700755</strain>
    </source>
</reference>
<dbReference type="NCBIfam" id="TIGR03302">
    <property type="entry name" value="OM_YfiO"/>
    <property type="match status" value="1"/>
</dbReference>
<accession>K4IQ19</accession>
<keyword evidence="2" id="KW-0472">Membrane</keyword>
<dbReference type="InterPro" id="IPR039565">
    <property type="entry name" value="BamD-like"/>
</dbReference>
<organism evidence="5 6">
    <name type="scientific">Psychroflexus torquis (strain ATCC 700755 / CIP 106069 / ACAM 623)</name>
    <dbReference type="NCBI Taxonomy" id="313595"/>
    <lineage>
        <taxon>Bacteria</taxon>
        <taxon>Pseudomonadati</taxon>
        <taxon>Bacteroidota</taxon>
        <taxon>Flavobacteriia</taxon>
        <taxon>Flavobacteriales</taxon>
        <taxon>Flavobacteriaceae</taxon>
        <taxon>Psychroflexus</taxon>
    </lineage>
</organism>
<dbReference type="RefSeq" id="WP_015023207.1">
    <property type="nucleotide sequence ID" value="NC_018721.1"/>
</dbReference>
<dbReference type="eggNOG" id="COG4105">
    <property type="taxonomic scope" value="Bacteria"/>
</dbReference>
<evidence type="ECO:0000256" key="1">
    <source>
        <dbReference type="ARBA" id="ARBA00022729"/>
    </source>
</evidence>
<evidence type="ECO:0000259" key="4">
    <source>
        <dbReference type="Pfam" id="PF13525"/>
    </source>
</evidence>
<dbReference type="STRING" id="313595.P700755_000569"/>
<evidence type="ECO:0000256" key="3">
    <source>
        <dbReference type="ARBA" id="ARBA00023237"/>
    </source>
</evidence>
<dbReference type="Gene3D" id="1.25.40.10">
    <property type="entry name" value="Tetratricopeptide repeat domain"/>
    <property type="match status" value="1"/>
</dbReference>
<name>K4IQ19_PSYTT</name>
<dbReference type="Proteomes" id="UP000008514">
    <property type="component" value="Chromosome"/>
</dbReference>
<dbReference type="Pfam" id="PF13525">
    <property type="entry name" value="YfiO"/>
    <property type="match status" value="1"/>
</dbReference>
<keyword evidence="5" id="KW-0449">Lipoprotein</keyword>
<dbReference type="InterPro" id="IPR011990">
    <property type="entry name" value="TPR-like_helical_dom_sf"/>
</dbReference>
<dbReference type="HOGENOM" id="CLU_068039_0_0_10"/>
<dbReference type="AlphaFoldDB" id="K4IQ19"/>
<dbReference type="PROSITE" id="PS51257">
    <property type="entry name" value="PROKAR_LIPOPROTEIN"/>
    <property type="match status" value="1"/>
</dbReference>
<proteinExistence type="predicted"/>
<gene>
    <name evidence="5" type="ordered locus">P700755_000569</name>
</gene>
<reference evidence="5" key="2">
    <citation type="submission" date="2012-09" db="EMBL/GenBank/DDBJ databases">
        <title>The complete sequence of Psychroflexus torquis an extreme psychrophile from sea-ice that is stimulated by light.</title>
        <authorList>
            <person name="Feng S."/>
            <person name="Powell S.M."/>
            <person name="Bowman J.P."/>
        </authorList>
    </citation>
    <scope>NUCLEOTIDE SEQUENCE [LARGE SCALE GENOMIC DNA]</scope>
    <source>
        <strain evidence="5">ATCC 700755</strain>
    </source>
</reference>
<evidence type="ECO:0000313" key="6">
    <source>
        <dbReference type="Proteomes" id="UP000008514"/>
    </source>
</evidence>
<evidence type="ECO:0000256" key="2">
    <source>
        <dbReference type="ARBA" id="ARBA00023136"/>
    </source>
</evidence>
<dbReference type="SUPFAM" id="SSF48452">
    <property type="entry name" value="TPR-like"/>
    <property type="match status" value="1"/>
</dbReference>
<dbReference type="EMBL" id="CP003879">
    <property type="protein sequence ID" value="AFU67590.1"/>
    <property type="molecule type" value="Genomic_DNA"/>
</dbReference>
<keyword evidence="3" id="KW-0998">Cell outer membrane</keyword>
<protein>
    <submittedName>
        <fullName evidence="5">Outer membrane assembly lipoprotein YfiO</fullName>
    </submittedName>
</protein>
<dbReference type="OrthoDB" id="9770761at2"/>
<keyword evidence="6" id="KW-1185">Reference proteome</keyword>
<dbReference type="KEGG" id="ptq:P700755_000569"/>
<feature type="domain" description="Outer membrane lipoprotein BamD-like" evidence="4">
    <location>
        <begin position="36"/>
        <end position="221"/>
    </location>
</feature>